<feature type="coiled-coil region" evidence="1">
    <location>
        <begin position="853"/>
        <end position="889"/>
    </location>
</feature>
<dbReference type="GO" id="GO:0008270">
    <property type="term" value="F:zinc ion binding"/>
    <property type="evidence" value="ECO:0007669"/>
    <property type="project" value="InterPro"/>
</dbReference>
<dbReference type="GO" id="GO:0003676">
    <property type="term" value="F:nucleic acid binding"/>
    <property type="evidence" value="ECO:0007669"/>
    <property type="project" value="InterPro"/>
</dbReference>
<evidence type="ECO:0000313" key="4">
    <source>
        <dbReference type="EnsemblMetazoa" id="CJA14132.1"/>
    </source>
</evidence>
<organism evidence="4 5">
    <name type="scientific">Caenorhabditis japonica</name>
    <dbReference type="NCBI Taxonomy" id="281687"/>
    <lineage>
        <taxon>Eukaryota</taxon>
        <taxon>Metazoa</taxon>
        <taxon>Ecdysozoa</taxon>
        <taxon>Nematoda</taxon>
        <taxon>Chromadorea</taxon>
        <taxon>Rhabditida</taxon>
        <taxon>Rhabditina</taxon>
        <taxon>Rhabditomorpha</taxon>
        <taxon>Rhabditoidea</taxon>
        <taxon>Rhabditidae</taxon>
        <taxon>Peloderinae</taxon>
        <taxon>Caenorhabditis</taxon>
    </lineage>
</organism>
<dbReference type="InterPro" id="IPR003604">
    <property type="entry name" value="Matrin/U1-like-C_Znf_C2H2"/>
</dbReference>
<feature type="compositionally biased region" description="Basic and acidic residues" evidence="2">
    <location>
        <begin position="1323"/>
        <end position="1334"/>
    </location>
</feature>
<dbReference type="PANTHER" id="PTHR23184">
    <property type="entry name" value="TETRATRICOPEPTIDE REPEAT PROTEIN 14"/>
    <property type="match status" value="1"/>
</dbReference>
<feature type="region of interest" description="Disordered" evidence="2">
    <location>
        <begin position="1417"/>
        <end position="1454"/>
    </location>
</feature>
<keyword evidence="1" id="KW-0175">Coiled coil</keyword>
<reference evidence="5" key="1">
    <citation type="submission" date="2010-08" db="EMBL/GenBank/DDBJ databases">
        <authorList>
            <consortium name="Caenorhabditis japonica Sequencing Consortium"/>
            <person name="Wilson R.K."/>
        </authorList>
    </citation>
    <scope>NUCLEOTIDE SEQUENCE [LARGE SCALE GENOMIC DNA]</scope>
    <source>
        <strain evidence="5">DF5081</strain>
    </source>
</reference>
<accession>A0A8R1HYB1</accession>
<reference evidence="4" key="2">
    <citation type="submission" date="2022-06" db="UniProtKB">
        <authorList>
            <consortium name="EnsemblMetazoa"/>
        </authorList>
    </citation>
    <scope>IDENTIFICATION</scope>
    <source>
        <strain evidence="4">DF5081</strain>
    </source>
</reference>
<feature type="coiled-coil region" evidence="1">
    <location>
        <begin position="915"/>
        <end position="976"/>
    </location>
</feature>
<dbReference type="InterPro" id="IPR039190">
    <property type="entry name" value="TTC14"/>
</dbReference>
<evidence type="ECO:0000256" key="1">
    <source>
        <dbReference type="SAM" id="Coils"/>
    </source>
</evidence>
<dbReference type="EnsemblMetazoa" id="CJA14132.1">
    <property type="protein sequence ID" value="CJA14132.1"/>
    <property type="gene ID" value="WBGene00133336"/>
</dbReference>
<feature type="compositionally biased region" description="Basic residues" evidence="2">
    <location>
        <begin position="1275"/>
        <end position="1301"/>
    </location>
</feature>
<protein>
    <submittedName>
        <fullName evidence="4">C2H2-type domain-containing protein</fullName>
    </submittedName>
</protein>
<feature type="domain" description="C2H2-type" evidence="3">
    <location>
        <begin position="6"/>
        <end position="28"/>
    </location>
</feature>
<proteinExistence type="predicted"/>
<evidence type="ECO:0000313" key="5">
    <source>
        <dbReference type="Proteomes" id="UP000005237"/>
    </source>
</evidence>
<feature type="compositionally biased region" description="Basic residues" evidence="2">
    <location>
        <begin position="1311"/>
        <end position="1322"/>
    </location>
</feature>
<feature type="compositionally biased region" description="Basic and acidic residues" evidence="2">
    <location>
        <begin position="1438"/>
        <end position="1453"/>
    </location>
</feature>
<dbReference type="InterPro" id="IPR013087">
    <property type="entry name" value="Znf_C2H2_type"/>
</dbReference>
<keyword evidence="5" id="KW-1185">Reference proteome</keyword>
<name>A0A8R1HYB1_CAEJA</name>
<evidence type="ECO:0000259" key="3">
    <source>
        <dbReference type="PROSITE" id="PS00028"/>
    </source>
</evidence>
<dbReference type="Proteomes" id="UP000005237">
    <property type="component" value="Unassembled WGS sequence"/>
</dbReference>
<feature type="region of interest" description="Disordered" evidence="2">
    <location>
        <begin position="1270"/>
        <end position="1368"/>
    </location>
</feature>
<dbReference type="SMART" id="SM00451">
    <property type="entry name" value="ZnF_U1"/>
    <property type="match status" value="2"/>
</dbReference>
<dbReference type="PROSITE" id="PS00028">
    <property type="entry name" value="ZINC_FINGER_C2H2_1"/>
    <property type="match status" value="1"/>
</dbReference>
<evidence type="ECO:0000256" key="2">
    <source>
        <dbReference type="SAM" id="MobiDB-lite"/>
    </source>
</evidence>
<sequence length="1515" mass="175430">MEGNECGLCREMFETKELAAKHENRPAHKQKLKVEQFLNNEVPNNCTKASSHLLERYQIKNLPIVGLTDVVEIQTLGVADTNFWICSICHDVGSTYEEADAHLQSLKHILTFFDENEPSIKQKMEVELSDPDDKCEKYEKYREAAELYYNENKPLQGPEIIRTNMSAADGMKRFDLKDNTTISFQHEGNKTVLHCGICNEVCPVHTSGKSPNDKARQRHCTHANHVRRAAIISTIKEFEPKEMFEEYTTNEQPNDLHWCKNEENGNYYLSQPCGYRYSYNAGSETICAICCCLVTTGIKEHFSSEFHAMKYLTQVHSYNAFIALSLKGEARREKALKIFQAAYSLENETRCLIRCASRFPKNLKSQLAEDVHKYEDVPLIVIDDFKESTGKMHILCQSCTTYIEFDTSSADTPEKLETAWFNHVNGDLHFETSAMKARVNFDSKFYVPHQSNFAFPDNERKGDWSMHKDVLVQNQCAVGLEYMVEDEIEEEVVCQCCWQVFSKNLVSAVNTHVKSYDHLKQYIFHQNPEITKILLGPDTDISKRKLLLDFLQRNSGAFQKRMIVHSKFKSLELATWSSISRRYVETSVAVNNANRDVYETVLNLVDSVAEDSAENGEMTAKEALIVAQMVITNTARGNDKELKSIVCRCVPCDQLVVANSATWQDDIFTNHICTDEHYRRAEQLKSTSISVFGICPEKSTYTVKPFVQKDLTKKVVWQWNATSKQHEYVGSIVGLDDIIEWRYMTNDPISPKKAEFFCQLCAKMFPKRAIELETHVREMEHCINFMMKYRPLNFREFNEMLVNQHLDKGKELRKYLSGQLREVHPTQDYCIKIYDPSGEAERSQMEVVIKMQEEEKQRRIIETRERIAAEKERLLKEHAERRKADEERREKERLMQLESLQRHQEIERQRQAERAERLQFAKENAKRLAEKATKEAEEKALKNRLQQASLLELQRIDQQKINVQQKRLEVERMQLMKRMGKAASTDPQLGHPGISPSLFSTPPPTLNFARPDFGTPHPVPQFSPFGFPPPPVQQHNPYAMDPSGGFSMNFNARPPPDSPAVVKRPTLRGKQVDPMIHDTRKIKNKADLLDYMHSREATRIIDAEIPLEFSRTVQDCEEAIGIDLIAEVICLDDPNLDSYLCTACNCWMSPIGMFNHMKSTEHKSTFLRTNYPDHFNEVNRERNRELRNNIFKNFLHEMKRKQIGAVLRLRMNTIIDKATIERLWPGYEDHFDQRQASGSWSTGGFREVSAPSIALPKVVPVTNLFADEEEDLRRGGAKRRERSRSRDRRRSRTRSNSRSRSRSRERDYRSSRRRSSRSRSRSRSRDRSRRDYRDRRHGSPRNRSRDRSRSHDRSSSRNHDPKAPGNKWMEQTDSFLAQLGEIAKNSAETKKPEDYLSQLAAVRELTKSGVIKGTSVDLESKKKKTSSAKSDSPFAAPVDEKRIAKEKEEQEMTKKRKMMAAMFMMERLVQENNGMVSREEINKMYESIGLNPDEGDREINKLIQDMGNKQVRLAQ</sequence>
<feature type="compositionally biased region" description="Basic and acidic residues" evidence="2">
    <location>
        <begin position="1343"/>
        <end position="1362"/>
    </location>
</feature>
<dbReference type="SMART" id="SM00355">
    <property type="entry name" value="ZnF_C2H2"/>
    <property type="match status" value="4"/>
</dbReference>
<dbReference type="PANTHER" id="PTHR23184:SF9">
    <property type="entry name" value="TETRATRICOPEPTIDE REPEAT PROTEIN 14"/>
    <property type="match status" value="1"/>
</dbReference>